<dbReference type="Proteomes" id="UP000325780">
    <property type="component" value="Unassembled WGS sequence"/>
</dbReference>
<keyword evidence="4" id="KW-1185">Reference proteome</keyword>
<feature type="domain" description="Secreted protein CSS2 C-terminal" evidence="2">
    <location>
        <begin position="57"/>
        <end position="183"/>
    </location>
</feature>
<proteinExistence type="predicted"/>
<name>A0A5N6U2H2_ASPAV</name>
<gene>
    <name evidence="3" type="ORF">BDV25DRAFT_127634</name>
</gene>
<dbReference type="OrthoDB" id="5059029at2759"/>
<evidence type="ECO:0000256" key="1">
    <source>
        <dbReference type="SAM" id="SignalP"/>
    </source>
</evidence>
<evidence type="ECO:0000313" key="3">
    <source>
        <dbReference type="EMBL" id="KAE8152877.1"/>
    </source>
</evidence>
<dbReference type="Pfam" id="PF20521">
    <property type="entry name" value="DUF6736"/>
    <property type="match status" value="1"/>
</dbReference>
<feature type="chain" id="PRO_5025019397" description="Secreted protein CSS2 C-terminal domain-containing protein" evidence="1">
    <location>
        <begin position="21"/>
        <end position="201"/>
    </location>
</feature>
<organism evidence="3 4">
    <name type="scientific">Aspergillus avenaceus</name>
    <dbReference type="NCBI Taxonomy" id="36643"/>
    <lineage>
        <taxon>Eukaryota</taxon>
        <taxon>Fungi</taxon>
        <taxon>Dikarya</taxon>
        <taxon>Ascomycota</taxon>
        <taxon>Pezizomycotina</taxon>
        <taxon>Eurotiomycetes</taxon>
        <taxon>Eurotiomycetidae</taxon>
        <taxon>Eurotiales</taxon>
        <taxon>Aspergillaceae</taxon>
        <taxon>Aspergillus</taxon>
        <taxon>Aspergillus subgen. Circumdati</taxon>
    </lineage>
</organism>
<sequence length="201" mass="21813">MHLPKVALIALCCFSTSVLGTEWPTHIEGQPMPDKWYQISLNETAPLDTEIIARDTNTGLVERTPITACERAIIAASACVGVANYVVKLSKMLATTIKELSSEGNCNSMTGSFEGLKWTYHSSGRNCDTTAQHDTIAGAIKKYLTEVEHSKVCGTQCLRLDHGGTWDGWLKLGPIHSFNDKAYCGPSLTFQSCLSGGNNDI</sequence>
<feature type="signal peptide" evidence="1">
    <location>
        <begin position="1"/>
        <end position="20"/>
    </location>
</feature>
<dbReference type="InterPro" id="IPR046624">
    <property type="entry name" value="CSS2_C"/>
</dbReference>
<protein>
    <recommendedName>
        <fullName evidence="2">Secreted protein CSS2 C-terminal domain-containing protein</fullName>
    </recommendedName>
</protein>
<evidence type="ECO:0000313" key="4">
    <source>
        <dbReference type="Proteomes" id="UP000325780"/>
    </source>
</evidence>
<dbReference type="EMBL" id="ML742046">
    <property type="protein sequence ID" value="KAE8152877.1"/>
    <property type="molecule type" value="Genomic_DNA"/>
</dbReference>
<accession>A0A5N6U2H2</accession>
<reference evidence="3 4" key="1">
    <citation type="submission" date="2019-04" db="EMBL/GenBank/DDBJ databases">
        <title>Friends and foes A comparative genomics study of 23 Aspergillus species from section Flavi.</title>
        <authorList>
            <consortium name="DOE Joint Genome Institute"/>
            <person name="Kjaerbolling I."/>
            <person name="Vesth T."/>
            <person name="Frisvad J.C."/>
            <person name="Nybo J.L."/>
            <person name="Theobald S."/>
            <person name="Kildgaard S."/>
            <person name="Isbrandt T."/>
            <person name="Kuo A."/>
            <person name="Sato A."/>
            <person name="Lyhne E.K."/>
            <person name="Kogle M.E."/>
            <person name="Wiebenga A."/>
            <person name="Kun R.S."/>
            <person name="Lubbers R.J."/>
            <person name="Makela M.R."/>
            <person name="Barry K."/>
            <person name="Chovatia M."/>
            <person name="Clum A."/>
            <person name="Daum C."/>
            <person name="Haridas S."/>
            <person name="He G."/>
            <person name="LaButti K."/>
            <person name="Lipzen A."/>
            <person name="Mondo S."/>
            <person name="Riley R."/>
            <person name="Salamov A."/>
            <person name="Simmons B.A."/>
            <person name="Magnuson J.K."/>
            <person name="Henrissat B."/>
            <person name="Mortensen U.H."/>
            <person name="Larsen T.O."/>
            <person name="Devries R.P."/>
            <person name="Grigoriev I.V."/>
            <person name="Machida M."/>
            <person name="Baker S.E."/>
            <person name="Andersen M.R."/>
        </authorList>
    </citation>
    <scope>NUCLEOTIDE SEQUENCE [LARGE SCALE GENOMIC DNA]</scope>
    <source>
        <strain evidence="3 4">IBT 18842</strain>
    </source>
</reference>
<keyword evidence="1" id="KW-0732">Signal</keyword>
<evidence type="ECO:0000259" key="2">
    <source>
        <dbReference type="Pfam" id="PF20521"/>
    </source>
</evidence>
<dbReference type="AlphaFoldDB" id="A0A5N6U2H2"/>